<keyword evidence="4" id="KW-0812">Transmembrane</keyword>
<proteinExistence type="inferred from homology"/>
<evidence type="ECO:0000256" key="4">
    <source>
        <dbReference type="ARBA" id="ARBA00022692"/>
    </source>
</evidence>
<comment type="caution">
    <text evidence="10">The sequence shown here is derived from an EMBL/GenBank/DDBJ whole genome shotgun (WGS) entry which is preliminary data.</text>
</comment>
<keyword evidence="10" id="KW-0969">Cilium</keyword>
<sequence>MAHRSGDFRRSRRDTGHKPNHERWMISYADLLTLMLALFIVLYATSAQNTSKMNAMASSMMVAFSGTPPSLIQKPSSPHGPKSQLPKAKTLPVEAPPMPKTPAVPQNVHHLDKVSSLPVDRLTQQEQRDLQPSIKAIKALRDKLHSLLQPEIKAKSISIDSTPLSINIQLNAKILFGNGAADLTKGAVKILTPLAQTLGAIPKGYRISIHGYTDNQPIHTKEFPSNWQLSTARALSVVLLFVDNGVAGEALSAEGFSKYHPIASNDTAQGRQQNRRVSIVISAPKPGQEGPSAQSGDPASKPAPERSGLSTSVGNTAGPEAGPPKPPPAGISGPAGALAPDPAARPIIKPKPGQGSPDQTPKSQATADAKHG</sequence>
<gene>
    <name evidence="10" type="ORF">AB4874_16805</name>
</gene>
<feature type="domain" description="OmpA-like" evidence="9">
    <location>
        <begin position="162"/>
        <end position="285"/>
    </location>
</feature>
<evidence type="ECO:0000259" key="9">
    <source>
        <dbReference type="PROSITE" id="PS51123"/>
    </source>
</evidence>
<dbReference type="InterPro" id="IPR036737">
    <property type="entry name" value="OmpA-like_sf"/>
</dbReference>
<feature type="compositionally biased region" description="Low complexity" evidence="8">
    <location>
        <begin position="330"/>
        <end position="346"/>
    </location>
</feature>
<keyword evidence="10" id="KW-0282">Flagellum</keyword>
<dbReference type="CDD" id="cd07185">
    <property type="entry name" value="OmpA_C-like"/>
    <property type="match status" value="1"/>
</dbReference>
<dbReference type="Pfam" id="PF00691">
    <property type="entry name" value="OmpA"/>
    <property type="match status" value="1"/>
</dbReference>
<keyword evidence="5" id="KW-1133">Transmembrane helix</keyword>
<feature type="region of interest" description="Disordered" evidence="8">
    <location>
        <begin position="69"/>
        <end position="91"/>
    </location>
</feature>
<dbReference type="InterPro" id="IPR025713">
    <property type="entry name" value="MotB-like_N_dom"/>
</dbReference>
<feature type="compositionally biased region" description="Polar residues" evidence="8">
    <location>
        <begin position="356"/>
        <end position="366"/>
    </location>
</feature>
<dbReference type="InterPro" id="IPR050330">
    <property type="entry name" value="Bact_OuterMem_StrucFunc"/>
</dbReference>
<evidence type="ECO:0000313" key="11">
    <source>
        <dbReference type="Proteomes" id="UP001557465"/>
    </source>
</evidence>
<dbReference type="SUPFAM" id="SSF103088">
    <property type="entry name" value="OmpA-like"/>
    <property type="match status" value="1"/>
</dbReference>
<evidence type="ECO:0000256" key="7">
    <source>
        <dbReference type="PROSITE-ProRule" id="PRU00473"/>
    </source>
</evidence>
<dbReference type="PANTHER" id="PTHR30329">
    <property type="entry name" value="STATOR ELEMENT OF FLAGELLAR MOTOR COMPLEX"/>
    <property type="match status" value="1"/>
</dbReference>
<evidence type="ECO:0000256" key="6">
    <source>
        <dbReference type="ARBA" id="ARBA00023136"/>
    </source>
</evidence>
<evidence type="ECO:0000256" key="2">
    <source>
        <dbReference type="ARBA" id="ARBA00008914"/>
    </source>
</evidence>
<dbReference type="InterPro" id="IPR006665">
    <property type="entry name" value="OmpA-like"/>
</dbReference>
<comment type="similarity">
    <text evidence="2">Belongs to the MotB family.</text>
</comment>
<protein>
    <submittedName>
        <fullName evidence="10">Flagellar motor protein MotB</fullName>
    </submittedName>
</protein>
<accession>A0ABV3TPV5</accession>
<keyword evidence="10" id="KW-0966">Cell projection</keyword>
<dbReference type="Pfam" id="PF13677">
    <property type="entry name" value="MotB_plug"/>
    <property type="match status" value="1"/>
</dbReference>
<evidence type="ECO:0000256" key="5">
    <source>
        <dbReference type="ARBA" id="ARBA00022989"/>
    </source>
</evidence>
<evidence type="ECO:0000256" key="3">
    <source>
        <dbReference type="ARBA" id="ARBA00022475"/>
    </source>
</evidence>
<dbReference type="PANTHER" id="PTHR30329:SF20">
    <property type="entry name" value="EXPORTED PROTEIN"/>
    <property type="match status" value="1"/>
</dbReference>
<feature type="region of interest" description="Disordered" evidence="8">
    <location>
        <begin position="283"/>
        <end position="372"/>
    </location>
</feature>
<dbReference type="EMBL" id="JBFRYC010000014">
    <property type="protein sequence ID" value="MEX1663275.1"/>
    <property type="molecule type" value="Genomic_DNA"/>
</dbReference>
<comment type="subcellular location">
    <subcellularLocation>
        <location evidence="1">Cell membrane</location>
        <topology evidence="1">Single-pass membrane protein</topology>
    </subcellularLocation>
</comment>
<dbReference type="PROSITE" id="PS51123">
    <property type="entry name" value="OMPA_2"/>
    <property type="match status" value="1"/>
</dbReference>
<evidence type="ECO:0000313" key="10">
    <source>
        <dbReference type="EMBL" id="MEX1663275.1"/>
    </source>
</evidence>
<organism evidence="10 11">
    <name type="scientific">Thioclava arctica</name>
    <dbReference type="NCBI Taxonomy" id="3238301"/>
    <lineage>
        <taxon>Bacteria</taxon>
        <taxon>Pseudomonadati</taxon>
        <taxon>Pseudomonadota</taxon>
        <taxon>Alphaproteobacteria</taxon>
        <taxon>Rhodobacterales</taxon>
        <taxon>Paracoccaceae</taxon>
        <taxon>Thioclava</taxon>
    </lineage>
</organism>
<keyword evidence="3" id="KW-1003">Cell membrane</keyword>
<dbReference type="Proteomes" id="UP001557465">
    <property type="component" value="Unassembled WGS sequence"/>
</dbReference>
<keyword evidence="6 7" id="KW-0472">Membrane</keyword>
<reference evidence="10 11" key="1">
    <citation type="journal article" date="2011" name="Int. J. Syst. Evol. Microbiol.">
        <title>Zhongshania antarctica gen. nov., sp. nov. and Zhongshania guokunii sp. nov., gammaproteobacteria respectively isolated from coastal attached (fast) ice and surface seawater of the Antarctic.</title>
        <authorList>
            <person name="Li H.J."/>
            <person name="Zhang X.Y."/>
            <person name="Chen C.X."/>
            <person name="Zhang Y.J."/>
            <person name="Gao Z.M."/>
            <person name="Yu Y."/>
            <person name="Chen X.L."/>
            <person name="Chen B."/>
            <person name="Zhang Y.Z."/>
        </authorList>
    </citation>
    <scope>NUCLEOTIDE SEQUENCE [LARGE SCALE GENOMIC DNA]</scope>
    <source>
        <strain evidence="10 11">15-R06ZXC-3</strain>
    </source>
</reference>
<name>A0ABV3TPV5_9RHOB</name>
<dbReference type="Gene3D" id="3.30.1330.60">
    <property type="entry name" value="OmpA-like domain"/>
    <property type="match status" value="1"/>
</dbReference>
<keyword evidence="11" id="KW-1185">Reference proteome</keyword>
<dbReference type="RefSeq" id="WP_368392845.1">
    <property type="nucleotide sequence ID" value="NZ_JBFRYC010000014.1"/>
</dbReference>
<evidence type="ECO:0000256" key="8">
    <source>
        <dbReference type="SAM" id="MobiDB-lite"/>
    </source>
</evidence>
<evidence type="ECO:0000256" key="1">
    <source>
        <dbReference type="ARBA" id="ARBA00004162"/>
    </source>
</evidence>